<proteinExistence type="predicted"/>
<dbReference type="EMBL" id="JADOXO010000040">
    <property type="protein sequence ID" value="KAF9817635.1"/>
    <property type="molecule type" value="Genomic_DNA"/>
</dbReference>
<comment type="caution">
    <text evidence="1">The sequence shown here is derived from an EMBL/GenBank/DDBJ whole genome shotgun (WGS) entry which is preliminary data.</text>
</comment>
<protein>
    <submittedName>
        <fullName evidence="1">Uncharacterized protein</fullName>
    </submittedName>
</protein>
<sequence length="330" mass="38016">MLSKADRLMENIYISKLARYYIEEDAGWKGKTPHFSASRPRYLPSYIHWPPERLDCRLKESCPDNRTRDGRFLPRGHMLFLGAYHIAARQLEDDHYGKDTWNAASAGSVTAKYLQAFERRVSRHFRYQVNFSKEAVIDFVFALWLKYGNTVLTETRLAVAEAAQRQRNKVARQASQNAAKALSVHPQGHLCPLVVERVAPQSLADSVAPLVPVAQGLATRRYPLRIMVPWHGLRAIRLRDAVLYQCRMVVQPCTHLIPWQNGTRTAFINMCNAQNQHMYDRHHMSMATPSDSIRIWMLSPLLRSSNSSPPSLRIRFPRTSAHTWTRPCWP</sequence>
<dbReference type="Proteomes" id="UP000639403">
    <property type="component" value="Unassembled WGS sequence"/>
</dbReference>
<evidence type="ECO:0000313" key="2">
    <source>
        <dbReference type="Proteomes" id="UP000639403"/>
    </source>
</evidence>
<organism evidence="1 2">
    <name type="scientific">Rhodonia placenta</name>
    <dbReference type="NCBI Taxonomy" id="104341"/>
    <lineage>
        <taxon>Eukaryota</taxon>
        <taxon>Fungi</taxon>
        <taxon>Dikarya</taxon>
        <taxon>Basidiomycota</taxon>
        <taxon>Agaricomycotina</taxon>
        <taxon>Agaricomycetes</taxon>
        <taxon>Polyporales</taxon>
        <taxon>Adustoporiaceae</taxon>
        <taxon>Rhodonia</taxon>
    </lineage>
</organism>
<reference evidence="1" key="1">
    <citation type="submission" date="2020-11" db="EMBL/GenBank/DDBJ databases">
        <authorList>
            <person name="Koelle M."/>
            <person name="Horta M.A.C."/>
            <person name="Nowrousian M."/>
            <person name="Ohm R.A."/>
            <person name="Benz P."/>
            <person name="Pilgard A."/>
        </authorList>
    </citation>
    <scope>NUCLEOTIDE SEQUENCE</scope>
    <source>
        <strain evidence="1">FPRL280</strain>
    </source>
</reference>
<gene>
    <name evidence="1" type="ORF">IEO21_03291</name>
</gene>
<evidence type="ECO:0000313" key="1">
    <source>
        <dbReference type="EMBL" id="KAF9817635.1"/>
    </source>
</evidence>
<reference evidence="1" key="2">
    <citation type="journal article" name="Front. Microbiol.">
        <title>Degradative Capacity of Two Strains of Rhodonia placenta: From Phenotype to Genotype.</title>
        <authorList>
            <person name="Kolle M."/>
            <person name="Horta M.A.C."/>
            <person name="Nowrousian M."/>
            <person name="Ohm R.A."/>
            <person name="Benz J.P."/>
            <person name="Pilgard A."/>
        </authorList>
    </citation>
    <scope>NUCLEOTIDE SEQUENCE</scope>
    <source>
        <strain evidence="1">FPRL280</strain>
    </source>
</reference>
<dbReference type="AlphaFoldDB" id="A0A8H7P620"/>
<name>A0A8H7P620_9APHY</name>
<accession>A0A8H7P620</accession>